<name>X1M7R0_9ZZZZ</name>
<accession>X1M7R0</accession>
<protein>
    <recommendedName>
        <fullName evidence="1">valine--tRNA ligase</fullName>
        <ecNumber evidence="1">6.1.1.9</ecNumber>
    </recommendedName>
    <alternativeName>
        <fullName evidence="7">Valyl-tRNA synthetase</fullName>
    </alternativeName>
</protein>
<dbReference type="PANTHER" id="PTHR11946">
    <property type="entry name" value="VALYL-TRNA SYNTHETASES"/>
    <property type="match status" value="1"/>
</dbReference>
<feature type="non-terminal residue" evidence="10">
    <location>
        <position position="62"/>
    </location>
</feature>
<dbReference type="GO" id="GO:0004832">
    <property type="term" value="F:valine-tRNA ligase activity"/>
    <property type="evidence" value="ECO:0007669"/>
    <property type="project" value="UniProtKB-EC"/>
</dbReference>
<dbReference type="InterPro" id="IPR002303">
    <property type="entry name" value="Valyl-tRNA_ligase"/>
</dbReference>
<evidence type="ECO:0000256" key="7">
    <source>
        <dbReference type="ARBA" id="ARBA00029936"/>
    </source>
</evidence>
<comment type="caution">
    <text evidence="10">The sequence shown here is derived from an EMBL/GenBank/DDBJ whole genome shotgun (WGS) entry which is preliminary data.</text>
</comment>
<dbReference type="Pfam" id="PF00133">
    <property type="entry name" value="tRNA-synt_1"/>
    <property type="match status" value="1"/>
</dbReference>
<evidence type="ECO:0000256" key="6">
    <source>
        <dbReference type="ARBA" id="ARBA00023146"/>
    </source>
</evidence>
<sequence length="62" mass="7105">MGWPDDTPEMKTFYPGNVLCTAREIITLWVSRMLMMGQYCAGDIPFGFCFHLGTTFVLYMSL</sequence>
<dbReference type="GO" id="GO:0006438">
    <property type="term" value="P:valyl-tRNA aminoacylation"/>
    <property type="evidence" value="ECO:0007669"/>
    <property type="project" value="InterPro"/>
</dbReference>
<dbReference type="SUPFAM" id="SSF52374">
    <property type="entry name" value="Nucleotidylyl transferase"/>
    <property type="match status" value="1"/>
</dbReference>
<proteinExistence type="predicted"/>
<dbReference type="GO" id="GO:0005524">
    <property type="term" value="F:ATP binding"/>
    <property type="evidence" value="ECO:0007669"/>
    <property type="project" value="UniProtKB-KW"/>
</dbReference>
<keyword evidence="6" id="KW-0030">Aminoacyl-tRNA synthetase</keyword>
<keyword evidence="2" id="KW-0436">Ligase</keyword>
<keyword evidence="8" id="KW-0472">Membrane</keyword>
<keyword evidence="5" id="KW-0648">Protein biosynthesis</keyword>
<dbReference type="InterPro" id="IPR014729">
    <property type="entry name" value="Rossmann-like_a/b/a_fold"/>
</dbReference>
<evidence type="ECO:0000256" key="2">
    <source>
        <dbReference type="ARBA" id="ARBA00022598"/>
    </source>
</evidence>
<dbReference type="EC" id="6.1.1.9" evidence="1"/>
<evidence type="ECO:0000313" key="10">
    <source>
        <dbReference type="EMBL" id="GAI27343.1"/>
    </source>
</evidence>
<dbReference type="Gene3D" id="3.40.50.620">
    <property type="entry name" value="HUPs"/>
    <property type="match status" value="1"/>
</dbReference>
<keyword evidence="8" id="KW-0812">Transmembrane</keyword>
<dbReference type="GO" id="GO:0005829">
    <property type="term" value="C:cytosol"/>
    <property type="evidence" value="ECO:0007669"/>
    <property type="project" value="TreeGrafter"/>
</dbReference>
<reference evidence="10" key="1">
    <citation type="journal article" date="2014" name="Front. Microbiol.">
        <title>High frequency of phylogenetically diverse reductive dehalogenase-homologous genes in deep subseafloor sedimentary metagenomes.</title>
        <authorList>
            <person name="Kawai M."/>
            <person name="Futagami T."/>
            <person name="Toyoda A."/>
            <person name="Takaki Y."/>
            <person name="Nishi S."/>
            <person name="Hori S."/>
            <person name="Arai W."/>
            <person name="Tsubouchi T."/>
            <person name="Morono Y."/>
            <person name="Uchiyama I."/>
            <person name="Ito T."/>
            <person name="Fujiyama A."/>
            <person name="Inagaki F."/>
            <person name="Takami H."/>
        </authorList>
    </citation>
    <scope>NUCLEOTIDE SEQUENCE</scope>
    <source>
        <strain evidence="10">Expedition CK06-06</strain>
    </source>
</reference>
<evidence type="ECO:0000256" key="3">
    <source>
        <dbReference type="ARBA" id="ARBA00022741"/>
    </source>
</evidence>
<gene>
    <name evidence="10" type="ORF">S06H3_28245</name>
</gene>
<dbReference type="PANTHER" id="PTHR11946:SF93">
    <property type="entry name" value="VALINE--TRNA LIGASE, CHLOROPLASTIC_MITOCHONDRIAL 2"/>
    <property type="match status" value="1"/>
</dbReference>
<dbReference type="EMBL" id="BARV01016463">
    <property type="protein sequence ID" value="GAI27343.1"/>
    <property type="molecule type" value="Genomic_DNA"/>
</dbReference>
<dbReference type="InterPro" id="IPR002300">
    <property type="entry name" value="aa-tRNA-synth_Ia"/>
</dbReference>
<evidence type="ECO:0000256" key="1">
    <source>
        <dbReference type="ARBA" id="ARBA00013169"/>
    </source>
</evidence>
<evidence type="ECO:0000256" key="5">
    <source>
        <dbReference type="ARBA" id="ARBA00022917"/>
    </source>
</evidence>
<evidence type="ECO:0000259" key="9">
    <source>
        <dbReference type="Pfam" id="PF00133"/>
    </source>
</evidence>
<organism evidence="10">
    <name type="scientific">marine sediment metagenome</name>
    <dbReference type="NCBI Taxonomy" id="412755"/>
    <lineage>
        <taxon>unclassified sequences</taxon>
        <taxon>metagenomes</taxon>
        <taxon>ecological metagenomes</taxon>
    </lineage>
</organism>
<dbReference type="AlphaFoldDB" id="X1M7R0"/>
<feature type="domain" description="Aminoacyl-tRNA synthetase class Ia" evidence="9">
    <location>
        <begin position="1"/>
        <end position="51"/>
    </location>
</feature>
<keyword evidence="4" id="KW-0067">ATP-binding</keyword>
<feature type="transmembrane region" description="Helical" evidence="8">
    <location>
        <begin position="42"/>
        <end position="61"/>
    </location>
</feature>
<keyword evidence="8" id="KW-1133">Transmembrane helix</keyword>
<evidence type="ECO:0000256" key="4">
    <source>
        <dbReference type="ARBA" id="ARBA00022840"/>
    </source>
</evidence>
<evidence type="ECO:0000256" key="8">
    <source>
        <dbReference type="SAM" id="Phobius"/>
    </source>
</evidence>
<keyword evidence="3" id="KW-0547">Nucleotide-binding</keyword>